<organism evidence="2 3">
    <name type="scientific">Colletotrichum musicola</name>
    <dbReference type="NCBI Taxonomy" id="2175873"/>
    <lineage>
        <taxon>Eukaryota</taxon>
        <taxon>Fungi</taxon>
        <taxon>Dikarya</taxon>
        <taxon>Ascomycota</taxon>
        <taxon>Pezizomycotina</taxon>
        <taxon>Sordariomycetes</taxon>
        <taxon>Hypocreomycetidae</taxon>
        <taxon>Glomerellales</taxon>
        <taxon>Glomerellaceae</taxon>
        <taxon>Colletotrichum</taxon>
        <taxon>Colletotrichum orchidearum species complex</taxon>
    </lineage>
</organism>
<evidence type="ECO:0000313" key="2">
    <source>
        <dbReference type="EMBL" id="KAF6805918.1"/>
    </source>
</evidence>
<evidence type="ECO:0000313" key="3">
    <source>
        <dbReference type="Proteomes" id="UP000639643"/>
    </source>
</evidence>
<comment type="caution">
    <text evidence="2">The sequence shown here is derived from an EMBL/GenBank/DDBJ whole genome shotgun (WGS) entry which is preliminary data.</text>
</comment>
<dbReference type="PANTHER" id="PTHR24148:SF64">
    <property type="entry name" value="HETEROKARYON INCOMPATIBILITY DOMAIN-CONTAINING PROTEIN"/>
    <property type="match status" value="1"/>
</dbReference>
<protein>
    <submittedName>
        <fullName evidence="2">HET domain-containing protein</fullName>
    </submittedName>
</protein>
<dbReference type="InterPro" id="IPR010730">
    <property type="entry name" value="HET"/>
</dbReference>
<name>A0A8H6J3Y1_9PEZI</name>
<sequence length="764" mass="87688">MDVTPAQGPQRLLPYRYELLKHPDSIRVLSGEQLRNPDTSRNYSAISYTWGVGPFSHDLIIEQSSADNDGTSALSSADSTPKLSFLKIKASVDGILRHMRDIHRPVYLWLDALCINQKDDNDKAKQIPQMGEIYKCAEAVHVWLGVSEANEAATAFANIRSLPLFGETETYMTDLCKSLTMLTKESWFTRRWVIQELKLAERAVIHYARHHVEYTRFRAAWYLVESRMLSETGPRDLRPLLNRDSTEDLLELLWRFDRAECSQPKDRIAALYGFIPRSHQPMDLEYNQHGWEEMYRRLAETLINKGALSAFRVILHLFAFGSAVRGNPKPEDTNCPSWVPNWSRVLKAGIASGERLAKNSIDHRMDRPWVERLMKLDGTEDAASLDLGRNDGLSSNEKEKIWLQEAQQDIPFRLRDEAQRHGNEKYERLVTTTRFWALGESLRINWSPVRGGLFGKKPRLILKLPQKQVENKEPIYDEKPKLWEQVLTCLKLVQDRIGSRDVYIYDAVIMFGTPRACLRIMTLFAVVLKSESPLPEWSLSSLVCFLYETFVAGFENPKALAEDQISFLTSIGGLLQNYALVELEPLEIPRGFSGILGVRKEVVRRFTQGFDFGEYALAPWDIERDDILVPCDEEKLTNFNLGEPDYYHWDYAPQYHLVEVAMCLRPTSDKQVYEVSQAGSLSSFKKFASKLSGSSTTYRNLQDDKEYSFPPPQVRKARFLGPAYCLTTDLASEFVDEGQFNRFHKTYRDARVAGFCRPVTIDVV</sequence>
<proteinExistence type="predicted"/>
<evidence type="ECO:0000259" key="1">
    <source>
        <dbReference type="Pfam" id="PF06985"/>
    </source>
</evidence>
<dbReference type="InterPro" id="IPR052895">
    <property type="entry name" value="HetReg/Transcr_Mod"/>
</dbReference>
<dbReference type="OrthoDB" id="2157530at2759"/>
<dbReference type="Proteomes" id="UP000639643">
    <property type="component" value="Unassembled WGS sequence"/>
</dbReference>
<dbReference type="AlphaFoldDB" id="A0A8H6J3Y1"/>
<dbReference type="EMBL" id="WIGM01001051">
    <property type="protein sequence ID" value="KAF6805918.1"/>
    <property type="molecule type" value="Genomic_DNA"/>
</dbReference>
<gene>
    <name evidence="2" type="ORF">CMUS01_14501</name>
</gene>
<keyword evidence="3" id="KW-1185">Reference proteome</keyword>
<dbReference type="Pfam" id="PF06985">
    <property type="entry name" value="HET"/>
    <property type="match status" value="1"/>
</dbReference>
<feature type="domain" description="Heterokaryon incompatibility" evidence="1">
    <location>
        <begin position="43"/>
        <end position="196"/>
    </location>
</feature>
<accession>A0A8H6J3Y1</accession>
<reference evidence="2" key="1">
    <citation type="journal article" date="2020" name="Phytopathology">
        <title>Genome Sequence Resources of Colletotrichum truncatum, C. plurivorum, C. musicola, and C. sojae: Four Species Pathogenic to Soybean (Glycine max).</title>
        <authorList>
            <person name="Rogerio F."/>
            <person name="Boufleur T.R."/>
            <person name="Ciampi-Guillardi M."/>
            <person name="Sukno S.A."/>
            <person name="Thon M.R."/>
            <person name="Massola Junior N.S."/>
            <person name="Baroncelli R."/>
        </authorList>
    </citation>
    <scope>NUCLEOTIDE SEQUENCE</scope>
    <source>
        <strain evidence="2">LFN0074</strain>
    </source>
</reference>
<dbReference type="PANTHER" id="PTHR24148">
    <property type="entry name" value="ANKYRIN REPEAT DOMAIN-CONTAINING PROTEIN 39 HOMOLOG-RELATED"/>
    <property type="match status" value="1"/>
</dbReference>